<dbReference type="GO" id="GO:0042149">
    <property type="term" value="P:cellular response to glucose starvation"/>
    <property type="evidence" value="ECO:0007669"/>
    <property type="project" value="TreeGrafter"/>
</dbReference>
<dbReference type="GO" id="GO:0005773">
    <property type="term" value="C:vacuole"/>
    <property type="evidence" value="ECO:0007669"/>
    <property type="project" value="GOC"/>
</dbReference>
<dbReference type="OrthoDB" id="5563539at2759"/>
<organism evidence="3 4">
    <name type="scientific">Fusarium solani</name>
    <name type="common">Filamentous fungus</name>
    <dbReference type="NCBI Taxonomy" id="169388"/>
    <lineage>
        <taxon>Eukaryota</taxon>
        <taxon>Fungi</taxon>
        <taxon>Dikarya</taxon>
        <taxon>Ascomycota</taxon>
        <taxon>Pezizomycotina</taxon>
        <taxon>Sordariomycetes</taxon>
        <taxon>Hypocreomycetidae</taxon>
        <taxon>Hypocreales</taxon>
        <taxon>Nectriaceae</taxon>
        <taxon>Fusarium</taxon>
        <taxon>Fusarium solani species complex</taxon>
    </lineage>
</organism>
<feature type="region of interest" description="Disordered" evidence="1">
    <location>
        <begin position="315"/>
        <end position="338"/>
    </location>
</feature>
<keyword evidence="4" id="KW-1185">Reference proteome</keyword>
<gene>
    <name evidence="3" type="ORF">B0J15DRAFT_565181</name>
</gene>
<reference evidence="3" key="1">
    <citation type="journal article" date="2021" name="Nat. Commun.">
        <title>Genetic determinants of endophytism in the Arabidopsis root mycobiome.</title>
        <authorList>
            <person name="Mesny F."/>
            <person name="Miyauchi S."/>
            <person name="Thiergart T."/>
            <person name="Pickel B."/>
            <person name="Atanasova L."/>
            <person name="Karlsson M."/>
            <person name="Huettel B."/>
            <person name="Barry K.W."/>
            <person name="Haridas S."/>
            <person name="Chen C."/>
            <person name="Bauer D."/>
            <person name="Andreopoulos W."/>
            <person name="Pangilinan J."/>
            <person name="LaButti K."/>
            <person name="Riley R."/>
            <person name="Lipzen A."/>
            <person name="Clum A."/>
            <person name="Drula E."/>
            <person name="Henrissat B."/>
            <person name="Kohler A."/>
            <person name="Grigoriev I.V."/>
            <person name="Martin F.M."/>
            <person name="Hacquard S."/>
        </authorList>
    </citation>
    <scope>NUCLEOTIDE SEQUENCE</scope>
    <source>
        <strain evidence="3">FSSC 5 MPI-SDFR-AT-0091</strain>
    </source>
</reference>
<feature type="domain" description="Nitrogen regulatory protein areA GATA-like" evidence="2">
    <location>
        <begin position="172"/>
        <end position="199"/>
    </location>
</feature>
<dbReference type="PANTHER" id="PTHR28051:SF1">
    <property type="entry name" value="PROTEIN MTL1-RELATED"/>
    <property type="match status" value="1"/>
</dbReference>
<feature type="region of interest" description="Disordered" evidence="1">
    <location>
        <begin position="364"/>
        <end position="387"/>
    </location>
</feature>
<feature type="region of interest" description="Disordered" evidence="1">
    <location>
        <begin position="98"/>
        <end position="138"/>
    </location>
</feature>
<accession>A0A9P9GSC2</accession>
<feature type="compositionally biased region" description="Low complexity" evidence="1">
    <location>
        <begin position="325"/>
        <end position="338"/>
    </location>
</feature>
<feature type="compositionally biased region" description="Polar residues" evidence="1">
    <location>
        <begin position="315"/>
        <end position="324"/>
    </location>
</feature>
<evidence type="ECO:0000256" key="1">
    <source>
        <dbReference type="SAM" id="MobiDB-lite"/>
    </source>
</evidence>
<evidence type="ECO:0000313" key="4">
    <source>
        <dbReference type="Proteomes" id="UP000736672"/>
    </source>
</evidence>
<protein>
    <recommendedName>
        <fullName evidence="2">Nitrogen regulatory protein areA GATA-like domain-containing protein</fullName>
    </recommendedName>
</protein>
<evidence type="ECO:0000259" key="2">
    <source>
        <dbReference type="Pfam" id="PF08550"/>
    </source>
</evidence>
<sequence>MQRCRFQPQLACKAPTPRFVTDLGSDQYFCSLQRPDPAPTSASSSPPIHGEPMDMSCSSTPARDVSIPSDYDEGIHHFEPSAEHARLSRISGDGFSVAPNNGLGPRPDLEIGASSRVSSVGPSNSADTSTGGSPELREFNGRCEDDTAINVQPRQNVDYLSHDWKEEEIWLSWKYINFYREEHPNSARLENAIWRTWAKYKNNLGTVSPKTLNWLKEGDVTWLYGPVQPGASKIHRTQSGPSSASLHHPESPIKIDRKPILKRRSISDIILQRPSSTSLLAQQATPAAQAREKDSQRLKKLSFDRTAMRDDTTIQMPSTSWSCDTSGMPPSSTTTGISSLGAERKRIHFNAKVDQCIAVEVNGSGGDNGGGINTDTNPIGQSNPAGGIMMKLERPRKSAFLMKKKGKGVKNQTPCDGKSIAMLPPTTLKHRGHVSEVQGATMHDISADSHSDVVSPLSPQQAARAPIALGRFSEDTVDADTDSARHSSGGFEEGGLHSTTCTDSWTGELAGMRYTPSSMIMPDKEAVTPPNEGIFWRTMDVFDTLRDIVFLTWNTGWR</sequence>
<name>A0A9P9GSC2_FUSSL</name>
<dbReference type="PANTHER" id="PTHR28051">
    <property type="entry name" value="PROTEIN MTL1-RELATED"/>
    <property type="match status" value="1"/>
</dbReference>
<dbReference type="EMBL" id="JAGTJS010000018">
    <property type="protein sequence ID" value="KAH7243833.1"/>
    <property type="molecule type" value="Genomic_DNA"/>
</dbReference>
<proteinExistence type="predicted"/>
<dbReference type="InterPro" id="IPR013860">
    <property type="entry name" value="AreA_GATA"/>
</dbReference>
<dbReference type="Pfam" id="PF08550">
    <property type="entry name" value="GATA_AreA"/>
    <property type="match status" value="1"/>
</dbReference>
<dbReference type="AlphaFoldDB" id="A0A9P9GSC2"/>
<feature type="region of interest" description="Disordered" evidence="1">
    <location>
        <begin position="479"/>
        <end position="498"/>
    </location>
</feature>
<dbReference type="GO" id="GO:0007039">
    <property type="term" value="P:protein catabolic process in the vacuole"/>
    <property type="evidence" value="ECO:0007669"/>
    <property type="project" value="TreeGrafter"/>
</dbReference>
<dbReference type="InterPro" id="IPR052292">
    <property type="entry name" value="Glucose_repression_reg"/>
</dbReference>
<feature type="region of interest" description="Disordered" evidence="1">
    <location>
        <begin position="277"/>
        <end position="297"/>
    </location>
</feature>
<evidence type="ECO:0000313" key="3">
    <source>
        <dbReference type="EMBL" id="KAH7243833.1"/>
    </source>
</evidence>
<comment type="caution">
    <text evidence="3">The sequence shown here is derived from an EMBL/GenBank/DDBJ whole genome shotgun (WGS) entry which is preliminary data.</text>
</comment>
<feature type="compositionally biased region" description="Low complexity" evidence="1">
    <location>
        <begin position="112"/>
        <end position="126"/>
    </location>
</feature>
<feature type="region of interest" description="Disordered" evidence="1">
    <location>
        <begin position="31"/>
        <end position="75"/>
    </location>
</feature>
<dbReference type="Proteomes" id="UP000736672">
    <property type="component" value="Unassembled WGS sequence"/>
</dbReference>